<dbReference type="GO" id="GO:0016226">
    <property type="term" value="P:iron-sulfur cluster assembly"/>
    <property type="evidence" value="ECO:0007669"/>
    <property type="project" value="UniProtKB-UniRule"/>
</dbReference>
<evidence type="ECO:0000313" key="9">
    <source>
        <dbReference type="EMBL" id="CDO95546.1"/>
    </source>
</evidence>
<feature type="domain" description="MMS19 C-terminal" evidence="7">
    <location>
        <begin position="581"/>
        <end position="978"/>
    </location>
</feature>
<dbReference type="Proteomes" id="UP000031516">
    <property type="component" value="Unassembled WGS sequence"/>
</dbReference>
<evidence type="ECO:0000256" key="4">
    <source>
        <dbReference type="ARBA" id="ARBA00023242"/>
    </source>
</evidence>
<comment type="caution">
    <text evidence="9">The sequence shown here is derived from an EMBL/GenBank/DDBJ whole genome shotgun (WGS) entry which is preliminary data.</text>
</comment>
<keyword evidence="6" id="KW-0234">DNA repair</keyword>
<evidence type="ECO:0000313" key="10">
    <source>
        <dbReference type="Proteomes" id="UP000031516"/>
    </source>
</evidence>
<evidence type="ECO:0000256" key="1">
    <source>
        <dbReference type="ARBA" id="ARBA00004123"/>
    </source>
</evidence>
<sequence>MGAQYTEDVLKADIVSFMANAKVNIPVADKLAKKVAEEVTLKHVELLRIVLFLRDYLTSDDDSTRQNALSCLSCILEHISASVLKKNDVSVIFDFYQSKIEDSGCMKETLQGFGSLVKMDCFYTSKVEKLLKLLGKDYQPTNFLAATRYFGLKIMDDILIKFKDEMLKNQSLNDLFIETFILVATGEKDPRNLLISFRLNSSISTGLRNIDSFKEELFDILFCYFPIMFKPPSNDPYKITNQDLKMALRNAITATEKFEDDAFGNLLDKLTASSPSVKNDTIMTIKACVDAFSGTSSLKHWLPIWNAIKFEILNGTDAEPSVLDAALDADNQRTKQVESFNNYSDSLSIINSLSSKLITLNEHAFDKFFTYIFDEFVPNFEQDKDLKQCCDLLASISKVNLQTFNKVMKKVIPLLFKDKDLDVSKQKLLLLNLAPFFGAYISLFGETGKEVSKFHAKNELENHKDSILIVLSKALTGTSKNEVTLRTLAIVQFTTLVKMSGFLKAEEVAMIVQYFTETILTDDNKNIYCACLEGLKFISAFNESVIYEVSLKYMLNLLPNDETLAPITINGSHSVSVERIMKVILDCTTSRDHLVKESIIDLSSKLNLVVMHPNCNDYCFLILSCLYSLLQNNIEEFDQDTVQFLKNSMEETFLQDTLKNDIIYLDDHSLTLAGDILFQLNIKSDVTTHQSALAKYNERFLDDLKIFDSAQRSIVIYSRLLASLDKSIQFASAAEVFSKTVKLLKDDAALPAFESVYYLEFLTVLSNKWLEESYMEKNVDLSDTSVRYLEIIAWVNKGLIMKNSALALKFTDHLFCLLSNQDKGNKVAQLFEILVLDLSIFQRFKKVLWNNNVRLIYKQKFFNYIAQKMVDAFKSSDDMTIKSNYLTAVSLVLKNTPSNITVSYIKDLLPLLLQALELENVDVRISSLETLKNTVEQMSQLITEHVHSLVPLLLRLLVPSRFSNVIVRFLSLEILQSFTTTVPLNYLIPMRTEIITKLQVGLDDKKRKVRKQCIDTKQAFLELGQVPFE</sequence>
<organism evidence="9 10">
    <name type="scientific">Kluyveromyces dobzhanskii CBS 2104</name>
    <dbReference type="NCBI Taxonomy" id="1427455"/>
    <lineage>
        <taxon>Eukaryota</taxon>
        <taxon>Fungi</taxon>
        <taxon>Dikarya</taxon>
        <taxon>Ascomycota</taxon>
        <taxon>Saccharomycotina</taxon>
        <taxon>Saccharomycetes</taxon>
        <taxon>Saccharomycetales</taxon>
        <taxon>Saccharomycetaceae</taxon>
        <taxon>Kluyveromyces</taxon>
    </lineage>
</organism>
<dbReference type="SUPFAM" id="SSF48371">
    <property type="entry name" value="ARM repeat"/>
    <property type="match status" value="1"/>
</dbReference>
<dbReference type="OrthoDB" id="342900at2759"/>
<dbReference type="InterPro" id="IPR016024">
    <property type="entry name" value="ARM-type_fold"/>
</dbReference>
<comment type="subcellular location">
    <subcellularLocation>
        <location evidence="1 6">Nucleus</location>
    </subcellularLocation>
</comment>
<comment type="function">
    <text evidence="6">Key component of the cytosolic iron-sulfur protein assembly (CIA) complex, a multiprotein complex that mediates the incorporation of iron-sulfur cluster into apoproteins specifically involved in DNA metabolism and genomic integrity. In the CIA complex, MMS19 acts as an adapter between early-acting CIA components and a subset of cellular target iron-sulfur proteins.</text>
</comment>
<feature type="domain" description="MMS19 N-terminal" evidence="8">
    <location>
        <begin position="53"/>
        <end position="314"/>
    </location>
</feature>
<gene>
    <name evidence="9" type="ORF">KLDO_g3781</name>
</gene>
<evidence type="ECO:0000259" key="8">
    <source>
        <dbReference type="Pfam" id="PF14500"/>
    </source>
</evidence>
<dbReference type="Pfam" id="PF14500">
    <property type="entry name" value="MMS19_N"/>
    <property type="match status" value="1"/>
</dbReference>
<keyword evidence="6" id="KW-0227">DNA damage</keyword>
<evidence type="ECO:0000259" key="7">
    <source>
        <dbReference type="Pfam" id="PF12460"/>
    </source>
</evidence>
<dbReference type="Gene3D" id="1.25.10.10">
    <property type="entry name" value="Leucine-rich Repeat Variant"/>
    <property type="match status" value="1"/>
</dbReference>
<accession>A0A0A8L8Y7</accession>
<dbReference type="InterPro" id="IPR011989">
    <property type="entry name" value="ARM-like"/>
</dbReference>
<proteinExistence type="inferred from homology"/>
<protein>
    <recommendedName>
        <fullName evidence="6">MMS19 nucleotide excision repair protein</fullName>
    </recommendedName>
</protein>
<dbReference type="GO" id="GO:0006281">
    <property type="term" value="P:DNA repair"/>
    <property type="evidence" value="ECO:0007669"/>
    <property type="project" value="UniProtKB-UniRule"/>
</dbReference>
<dbReference type="GO" id="GO:0051604">
    <property type="term" value="P:protein maturation"/>
    <property type="evidence" value="ECO:0007669"/>
    <property type="project" value="UniProtKB-UniRule"/>
</dbReference>
<dbReference type="InterPro" id="IPR021133">
    <property type="entry name" value="HEAT_type_2"/>
</dbReference>
<feature type="repeat" description="HEAT" evidence="5">
    <location>
        <begin position="908"/>
        <end position="945"/>
    </location>
</feature>
<evidence type="ECO:0000256" key="6">
    <source>
        <dbReference type="RuleBase" id="RU367072"/>
    </source>
</evidence>
<name>A0A0A8L8Y7_9SACH</name>
<reference evidence="9 10" key="1">
    <citation type="submission" date="2014-03" db="EMBL/GenBank/DDBJ databases">
        <title>The genome of Kluyveromyces dobzhanskii.</title>
        <authorList>
            <person name="Nystedt B."/>
            <person name="Astrom S."/>
        </authorList>
    </citation>
    <scope>NUCLEOTIDE SEQUENCE [LARGE SCALE GENOMIC DNA]</scope>
    <source>
        <strain evidence="9 10">CBS 2104</strain>
    </source>
</reference>
<evidence type="ECO:0000256" key="5">
    <source>
        <dbReference type="PROSITE-ProRule" id="PRU00103"/>
    </source>
</evidence>
<dbReference type="GO" id="GO:0005634">
    <property type="term" value="C:nucleus"/>
    <property type="evidence" value="ECO:0007669"/>
    <property type="project" value="UniProtKB-SubCell"/>
</dbReference>
<dbReference type="Pfam" id="PF12460">
    <property type="entry name" value="MMS19_C"/>
    <property type="match status" value="1"/>
</dbReference>
<keyword evidence="3" id="KW-0677">Repeat</keyword>
<evidence type="ECO:0000256" key="2">
    <source>
        <dbReference type="ARBA" id="ARBA00009340"/>
    </source>
</evidence>
<keyword evidence="10" id="KW-1185">Reference proteome</keyword>
<dbReference type="InterPro" id="IPR024687">
    <property type="entry name" value="MMS19_C"/>
</dbReference>
<dbReference type="PROSITE" id="PS50077">
    <property type="entry name" value="HEAT_REPEAT"/>
    <property type="match status" value="1"/>
</dbReference>
<dbReference type="PANTHER" id="PTHR12891">
    <property type="entry name" value="DNA REPAIR/TRANSCRIPTION PROTEIN MET18/MMS19"/>
    <property type="match status" value="1"/>
</dbReference>
<dbReference type="GO" id="GO:0097361">
    <property type="term" value="C:cytosolic [4Fe-4S] assembly targeting complex"/>
    <property type="evidence" value="ECO:0007669"/>
    <property type="project" value="UniProtKB-UniRule"/>
</dbReference>
<dbReference type="InterPro" id="IPR029240">
    <property type="entry name" value="MMS19_N"/>
</dbReference>
<comment type="similarity">
    <text evidence="2 6">Belongs to the MET18/MMS19 family.</text>
</comment>
<evidence type="ECO:0000256" key="3">
    <source>
        <dbReference type="ARBA" id="ARBA00022737"/>
    </source>
</evidence>
<dbReference type="AlphaFoldDB" id="A0A0A8L8Y7"/>
<dbReference type="InterPro" id="IPR039920">
    <property type="entry name" value="MMS19"/>
</dbReference>
<keyword evidence="4 6" id="KW-0539">Nucleus</keyword>
<dbReference type="PANTHER" id="PTHR12891:SF0">
    <property type="entry name" value="MMS19 NUCLEOTIDE EXCISION REPAIR PROTEIN HOMOLOG"/>
    <property type="match status" value="1"/>
</dbReference>
<dbReference type="EMBL" id="CCBQ010000045">
    <property type="protein sequence ID" value="CDO95546.1"/>
    <property type="molecule type" value="Genomic_DNA"/>
</dbReference>